<keyword evidence="3" id="KW-1185">Reference proteome</keyword>
<sequence>MQKENKEAQEQCIQEAEKLDLLDTRYTRLEAKNEGLNNKYKNAQLMAAFSKKKADEATQRADEASRKLKEVDEAIPGRIPEAIRYNEDWFVNCNLEAPLTLEEQDEEEVILPCTDQDDAQTS</sequence>
<evidence type="ECO:0000313" key="2">
    <source>
        <dbReference type="EMBL" id="GAA0158665.1"/>
    </source>
</evidence>
<organism evidence="2 3">
    <name type="scientific">Lithospermum erythrorhizon</name>
    <name type="common">Purple gromwell</name>
    <name type="synonym">Lithospermum officinale var. erythrorhizon</name>
    <dbReference type="NCBI Taxonomy" id="34254"/>
    <lineage>
        <taxon>Eukaryota</taxon>
        <taxon>Viridiplantae</taxon>
        <taxon>Streptophyta</taxon>
        <taxon>Embryophyta</taxon>
        <taxon>Tracheophyta</taxon>
        <taxon>Spermatophyta</taxon>
        <taxon>Magnoliopsida</taxon>
        <taxon>eudicotyledons</taxon>
        <taxon>Gunneridae</taxon>
        <taxon>Pentapetalae</taxon>
        <taxon>asterids</taxon>
        <taxon>lamiids</taxon>
        <taxon>Boraginales</taxon>
        <taxon>Boraginaceae</taxon>
        <taxon>Boraginoideae</taxon>
        <taxon>Lithospermeae</taxon>
        <taxon>Lithospermum</taxon>
    </lineage>
</organism>
<accession>A0AAV3Q410</accession>
<keyword evidence="1" id="KW-0175">Coiled coil</keyword>
<evidence type="ECO:0000313" key="3">
    <source>
        <dbReference type="Proteomes" id="UP001454036"/>
    </source>
</evidence>
<proteinExistence type="predicted"/>
<protein>
    <submittedName>
        <fullName evidence="2">Uncharacterized protein</fullName>
    </submittedName>
</protein>
<evidence type="ECO:0000256" key="1">
    <source>
        <dbReference type="SAM" id="Coils"/>
    </source>
</evidence>
<feature type="coiled-coil region" evidence="1">
    <location>
        <begin position="5"/>
        <end position="74"/>
    </location>
</feature>
<dbReference type="Proteomes" id="UP001454036">
    <property type="component" value="Unassembled WGS sequence"/>
</dbReference>
<gene>
    <name evidence="2" type="ORF">LIER_15627</name>
</gene>
<reference evidence="2 3" key="1">
    <citation type="submission" date="2024-01" db="EMBL/GenBank/DDBJ databases">
        <title>The complete chloroplast genome sequence of Lithospermum erythrorhizon: insights into the phylogenetic relationship among Boraginaceae species and the maternal lineages of purple gromwells.</title>
        <authorList>
            <person name="Okada T."/>
            <person name="Watanabe K."/>
        </authorList>
    </citation>
    <scope>NUCLEOTIDE SEQUENCE [LARGE SCALE GENOMIC DNA]</scope>
</reference>
<comment type="caution">
    <text evidence="2">The sequence shown here is derived from an EMBL/GenBank/DDBJ whole genome shotgun (WGS) entry which is preliminary data.</text>
</comment>
<dbReference type="EMBL" id="BAABME010003405">
    <property type="protein sequence ID" value="GAA0158665.1"/>
    <property type="molecule type" value="Genomic_DNA"/>
</dbReference>
<name>A0AAV3Q410_LITER</name>
<dbReference type="AlphaFoldDB" id="A0AAV3Q410"/>